<dbReference type="Gene3D" id="3.40.630.30">
    <property type="match status" value="1"/>
</dbReference>
<dbReference type="InterPro" id="IPR000182">
    <property type="entry name" value="GNAT_dom"/>
</dbReference>
<organism evidence="2 3">
    <name type="scientific">Brevibacterium rongguiense</name>
    <dbReference type="NCBI Taxonomy" id="2695267"/>
    <lineage>
        <taxon>Bacteria</taxon>
        <taxon>Bacillati</taxon>
        <taxon>Actinomycetota</taxon>
        <taxon>Actinomycetes</taxon>
        <taxon>Micrococcales</taxon>
        <taxon>Brevibacteriaceae</taxon>
        <taxon>Brevibacterium</taxon>
    </lineage>
</organism>
<dbReference type="EMBL" id="WWEQ01000004">
    <property type="protein sequence ID" value="MYM18715.1"/>
    <property type="molecule type" value="Genomic_DNA"/>
</dbReference>
<sequence length="312" mass="32295">MLIRPFSAGDDLALGEVFHDAATPAEHMERGLFRPASDGGQGEPALSRCVVAAAEDPDILVGAGAIAASPAHPYRAWSYVEVAAEERGRGLGRGLFDAVREEVRGTELDGLPLRTRVAAGSPGFAAAEHAGFSTLFTTRVVRIEALALGALGADRLEDFAVTATGSVELTKAFAAWYAGVNRADPAAPMSLGQVNNRFLSEAAGAYGAALLRDGGEVSAFAVSYAQPEVEAPTELTLGAVYDGTEAAADPDPRSPQFQRAMEDAGALLARLSTDTAVIVEVTDEMPAVSALIDGLIEAGQASVEYAYATLGD</sequence>
<keyword evidence="2" id="KW-0808">Transferase</keyword>
<gene>
    <name evidence="2" type="ORF">GSY69_01655</name>
</gene>
<reference evidence="2 3" key="1">
    <citation type="submission" date="2020-01" db="EMBL/GenBank/DDBJ databases">
        <authorList>
            <person name="Deng T."/>
        </authorList>
    </citation>
    <scope>NUCLEOTIDE SEQUENCE [LARGE SCALE GENOMIC DNA]</scope>
    <source>
        <strain evidence="2 3">5221</strain>
    </source>
</reference>
<feature type="domain" description="N-acetyltransferase" evidence="1">
    <location>
        <begin position="1"/>
        <end position="149"/>
    </location>
</feature>
<dbReference type="GO" id="GO:0016747">
    <property type="term" value="F:acyltransferase activity, transferring groups other than amino-acyl groups"/>
    <property type="evidence" value="ECO:0007669"/>
    <property type="project" value="InterPro"/>
</dbReference>
<evidence type="ECO:0000313" key="3">
    <source>
        <dbReference type="Proteomes" id="UP000469215"/>
    </source>
</evidence>
<dbReference type="SUPFAM" id="SSF55729">
    <property type="entry name" value="Acyl-CoA N-acyltransferases (Nat)"/>
    <property type="match status" value="1"/>
</dbReference>
<accession>A0A6N9H446</accession>
<dbReference type="AlphaFoldDB" id="A0A6N9H446"/>
<keyword evidence="3" id="KW-1185">Reference proteome</keyword>
<dbReference type="InterPro" id="IPR016181">
    <property type="entry name" value="Acyl_CoA_acyltransferase"/>
</dbReference>
<dbReference type="CDD" id="cd04301">
    <property type="entry name" value="NAT_SF"/>
    <property type="match status" value="1"/>
</dbReference>
<evidence type="ECO:0000259" key="1">
    <source>
        <dbReference type="PROSITE" id="PS51186"/>
    </source>
</evidence>
<name>A0A6N9H446_9MICO</name>
<evidence type="ECO:0000313" key="2">
    <source>
        <dbReference type="EMBL" id="MYM18715.1"/>
    </source>
</evidence>
<proteinExistence type="predicted"/>
<comment type="caution">
    <text evidence="2">The sequence shown here is derived from an EMBL/GenBank/DDBJ whole genome shotgun (WGS) entry which is preliminary data.</text>
</comment>
<dbReference type="Proteomes" id="UP000469215">
    <property type="component" value="Unassembled WGS sequence"/>
</dbReference>
<protein>
    <submittedName>
        <fullName evidence="2">Histone acetyltransferase</fullName>
    </submittedName>
</protein>
<dbReference type="PROSITE" id="PS51186">
    <property type="entry name" value="GNAT"/>
    <property type="match status" value="1"/>
</dbReference>